<evidence type="ECO:0000313" key="3">
    <source>
        <dbReference type="Proteomes" id="UP000244140"/>
    </source>
</evidence>
<evidence type="ECO:0000313" key="1">
    <source>
        <dbReference type="EMBL" id="PTN78321.1"/>
    </source>
</evidence>
<name>A0A1Q1FVN2_ENTFL</name>
<protein>
    <submittedName>
        <fullName evidence="1">Uncharacterized protein</fullName>
    </submittedName>
</protein>
<accession>A0A1Q1FVN2</accession>
<dbReference type="EMBL" id="SIYF01000128">
    <property type="protein sequence ID" value="TKK88296.1"/>
    <property type="molecule type" value="Genomic_DNA"/>
</dbReference>
<dbReference type="Proteomes" id="UP000305511">
    <property type="component" value="Unassembled WGS sequence"/>
</dbReference>
<evidence type="ECO:0000313" key="2">
    <source>
        <dbReference type="EMBL" id="TKK88296.1"/>
    </source>
</evidence>
<proteinExistence type="predicted"/>
<evidence type="ECO:0000313" key="4">
    <source>
        <dbReference type="Proteomes" id="UP000305511"/>
    </source>
</evidence>
<reference evidence="1 3" key="1">
    <citation type="submission" date="2018-04" db="EMBL/GenBank/DDBJ databases">
        <authorList>
            <person name="Van Tyne D."/>
        </authorList>
    </citation>
    <scope>NUCLEOTIDE SEQUENCE [LARGE SCALE GENOMIC DNA]</scope>
    <source>
        <strain evidence="1 3">B2535</strain>
    </source>
</reference>
<reference evidence="2 4" key="2">
    <citation type="submission" date="2019-02" db="EMBL/GenBank/DDBJ databases">
        <title>Bacteria dissemination in different level of health care in South Africa: the effectiveness of infections prevention and control.</title>
        <authorList>
            <person name="Shobo C."/>
            <person name="Amoako D.G."/>
            <person name="Allam M."/>
            <person name="Ismail A."/>
            <person name="Bester L.A."/>
            <person name="Essack S.Y."/>
        </authorList>
    </citation>
    <scope>NUCLEOTIDE SEQUENCE [LARGE SCALE GENOMIC DNA]</scope>
    <source>
        <strain evidence="2 4">2SIL2</strain>
    </source>
</reference>
<dbReference type="EMBL" id="PZZH01000001">
    <property type="protein sequence ID" value="PTN78321.1"/>
    <property type="molecule type" value="Genomic_DNA"/>
</dbReference>
<organism evidence="1 3">
    <name type="scientific">Enterococcus faecalis</name>
    <name type="common">Streptococcus faecalis</name>
    <dbReference type="NCBI Taxonomy" id="1351"/>
    <lineage>
        <taxon>Bacteria</taxon>
        <taxon>Bacillati</taxon>
        <taxon>Bacillota</taxon>
        <taxon>Bacilli</taxon>
        <taxon>Lactobacillales</taxon>
        <taxon>Enterococcaceae</taxon>
        <taxon>Enterococcus</taxon>
    </lineage>
</organism>
<dbReference type="Proteomes" id="UP000244140">
    <property type="component" value="Unassembled WGS sequence"/>
</dbReference>
<comment type="caution">
    <text evidence="1">The sequence shown here is derived from an EMBL/GenBank/DDBJ whole genome shotgun (WGS) entry which is preliminary data.</text>
</comment>
<gene>
    <name evidence="1" type="ORF">DAI13_11370</name>
    <name evidence="2" type="ORF">EY666_05925</name>
</gene>
<dbReference type="AlphaFoldDB" id="A0A1Q1FVN2"/>
<sequence>MVCYSYISRKIKIAKDTLRYNYTINTKLDTSSALCSVIKAIELGIINVHLQ</sequence>